<name>A0A538T7W4_UNCEI</name>
<feature type="compositionally biased region" description="Polar residues" evidence="1">
    <location>
        <begin position="405"/>
        <end position="416"/>
    </location>
</feature>
<evidence type="ECO:0000256" key="1">
    <source>
        <dbReference type="SAM" id="MobiDB-lite"/>
    </source>
</evidence>
<keyword evidence="3" id="KW-0378">Hydrolase</keyword>
<evidence type="ECO:0000313" key="4">
    <source>
        <dbReference type="Proteomes" id="UP000316852"/>
    </source>
</evidence>
<keyword evidence="3" id="KW-0645">Protease</keyword>
<proteinExistence type="predicted"/>
<comment type="caution">
    <text evidence="3">The sequence shown here is derived from an EMBL/GenBank/DDBJ whole genome shotgun (WGS) entry which is preliminary data.</text>
</comment>
<gene>
    <name evidence="3" type="ORF">E6K76_04135</name>
</gene>
<protein>
    <submittedName>
        <fullName evidence="3">Carboxypeptidase regulatory-like domain-containing protein</fullName>
    </submittedName>
</protein>
<dbReference type="SUPFAM" id="SSF49464">
    <property type="entry name" value="Carboxypeptidase regulatory domain-like"/>
    <property type="match status" value="2"/>
</dbReference>
<dbReference type="InterPro" id="IPR008969">
    <property type="entry name" value="CarboxyPept-like_regulatory"/>
</dbReference>
<dbReference type="EMBL" id="VBOW01000020">
    <property type="protein sequence ID" value="TMQ59687.1"/>
    <property type="molecule type" value="Genomic_DNA"/>
</dbReference>
<dbReference type="Proteomes" id="UP000316852">
    <property type="component" value="Unassembled WGS sequence"/>
</dbReference>
<organism evidence="3 4">
    <name type="scientific">Eiseniibacteriota bacterium</name>
    <dbReference type="NCBI Taxonomy" id="2212470"/>
    <lineage>
        <taxon>Bacteria</taxon>
        <taxon>Candidatus Eiseniibacteriota</taxon>
    </lineage>
</organism>
<accession>A0A538T7W4</accession>
<dbReference type="Pfam" id="PF13620">
    <property type="entry name" value="CarboxypepD_reg"/>
    <property type="match status" value="1"/>
</dbReference>
<dbReference type="GO" id="GO:0004180">
    <property type="term" value="F:carboxypeptidase activity"/>
    <property type="evidence" value="ECO:0007669"/>
    <property type="project" value="UniProtKB-KW"/>
</dbReference>
<feature type="chain" id="PRO_5022246471" evidence="2">
    <location>
        <begin position="35"/>
        <end position="416"/>
    </location>
</feature>
<evidence type="ECO:0000256" key="2">
    <source>
        <dbReference type="SAM" id="SignalP"/>
    </source>
</evidence>
<keyword evidence="3" id="KW-0121">Carboxypeptidase</keyword>
<dbReference type="AlphaFoldDB" id="A0A538T7W4"/>
<keyword evidence="2" id="KW-0732">Signal</keyword>
<dbReference type="Gene3D" id="2.60.40.1120">
    <property type="entry name" value="Carboxypeptidase-like, regulatory domain"/>
    <property type="match status" value="2"/>
</dbReference>
<feature type="signal peptide" evidence="2">
    <location>
        <begin position="1"/>
        <end position="34"/>
    </location>
</feature>
<reference evidence="3 4" key="1">
    <citation type="journal article" date="2019" name="Nat. Microbiol.">
        <title>Mediterranean grassland soil C-N compound turnover is dependent on rainfall and depth, and is mediated by genomically divergent microorganisms.</title>
        <authorList>
            <person name="Diamond S."/>
            <person name="Andeer P.F."/>
            <person name="Li Z."/>
            <person name="Crits-Christoph A."/>
            <person name="Burstein D."/>
            <person name="Anantharaman K."/>
            <person name="Lane K.R."/>
            <person name="Thomas B.C."/>
            <person name="Pan C."/>
            <person name="Northen T.R."/>
            <person name="Banfield J.F."/>
        </authorList>
    </citation>
    <scope>NUCLEOTIDE SEQUENCE [LARGE SCALE GENOMIC DNA]</scope>
    <source>
        <strain evidence="3">WS_6</strain>
    </source>
</reference>
<sequence length="416" mass="43237">MAAPGIARVARLRSARRFATAFTLLLLASASLSCSDIALKPKVPVRVSGMIADRDGAPMAGAWIAFDNADPTYPYDPSTHAQVQTDAAGAYAVTLVAGRYDVSAQPPFSSGYATARVRGVELRTAPATFSYRFSGLKVTGVVTVPGGAPLASGAASAYGGNSVASAYIASGVFSLFLPAGSYQVTVGPSDYESGIPTRTYFGLRFASDTTLTFSLDGYLVGGTVTGPGGQPLIGARVGGTNLRARSTARTNASGAYEVYVPGGDYDWFVQPGILNSNIVSRIFPTTTVTAPQTKDFDLSGVTWSGTVRLASTGEPVPSIPVSVYGRSAYGTAYVTSGPAGDFSFVVKQYGIYDVRAESYEQGLEGHLEGMEAVNDSIFDVLLSPSSGRVLLTRRQARASGGVNGSGTRTGWPSTRP</sequence>
<evidence type="ECO:0000313" key="3">
    <source>
        <dbReference type="EMBL" id="TMQ59687.1"/>
    </source>
</evidence>
<feature type="region of interest" description="Disordered" evidence="1">
    <location>
        <begin position="396"/>
        <end position="416"/>
    </location>
</feature>